<evidence type="ECO:0000256" key="6">
    <source>
        <dbReference type="ARBA" id="ARBA00022598"/>
    </source>
</evidence>
<dbReference type="GO" id="GO:0009328">
    <property type="term" value="C:phenylalanine-tRNA ligase complex"/>
    <property type="evidence" value="ECO:0007669"/>
    <property type="project" value="TreeGrafter"/>
</dbReference>
<comment type="subcellular location">
    <subcellularLocation>
        <location evidence="1 15">Cytoplasm</location>
    </subcellularLocation>
</comment>
<dbReference type="InterPro" id="IPR009061">
    <property type="entry name" value="DNA-bd_dom_put_sf"/>
</dbReference>
<dbReference type="InterPro" id="IPR005147">
    <property type="entry name" value="tRNA_synthase_B5-dom"/>
</dbReference>
<feature type="binding site" evidence="15">
    <location>
        <position position="345"/>
    </location>
    <ligand>
        <name>Mg(2+)</name>
        <dbReference type="ChEBI" id="CHEBI:18420"/>
        <note>shared with alpha subunit</note>
    </ligand>
</feature>
<feature type="domain" description="B5" evidence="17">
    <location>
        <begin position="291"/>
        <end position="367"/>
    </location>
</feature>
<evidence type="ECO:0000256" key="5">
    <source>
        <dbReference type="ARBA" id="ARBA00022555"/>
    </source>
</evidence>
<name>A0A6G7GQM1_KUEST</name>
<dbReference type="FunFam" id="3.50.40.10:FF:000001">
    <property type="entry name" value="Phenylalanine--tRNA ligase beta subunit"/>
    <property type="match status" value="1"/>
</dbReference>
<dbReference type="EC" id="6.1.1.20" evidence="15"/>
<evidence type="ECO:0000256" key="3">
    <source>
        <dbReference type="ARBA" id="ARBA00011209"/>
    </source>
</evidence>
<dbReference type="NCBIfam" id="TIGR00472">
    <property type="entry name" value="pheT_bact"/>
    <property type="match status" value="1"/>
</dbReference>
<dbReference type="InterPro" id="IPR045864">
    <property type="entry name" value="aa-tRNA-synth_II/BPL/LPL"/>
</dbReference>
<dbReference type="InterPro" id="IPR005146">
    <property type="entry name" value="B3/B4_tRNA-bd"/>
</dbReference>
<keyword evidence="9 15" id="KW-0067">ATP-binding</keyword>
<dbReference type="SUPFAM" id="SSF55681">
    <property type="entry name" value="Class II aaRS and biotin synthetases"/>
    <property type="match status" value="1"/>
</dbReference>
<dbReference type="Gene3D" id="3.30.930.10">
    <property type="entry name" value="Bira Bifunctional Protein, Domain 2"/>
    <property type="match status" value="1"/>
</dbReference>
<dbReference type="RefSeq" id="WP_164994977.1">
    <property type="nucleotide sequence ID" value="NZ_CP049055.1"/>
</dbReference>
<keyword evidence="13 15" id="KW-0030">Aminoacyl-tRNA synthetase</keyword>
<accession>A0A6G7GQM1</accession>
<dbReference type="SMART" id="SM00873">
    <property type="entry name" value="B3_4"/>
    <property type="match status" value="1"/>
</dbReference>
<dbReference type="InterPro" id="IPR041616">
    <property type="entry name" value="PheRS_beta_core"/>
</dbReference>
<dbReference type="GO" id="GO:0000049">
    <property type="term" value="F:tRNA binding"/>
    <property type="evidence" value="ECO:0007669"/>
    <property type="project" value="UniProtKB-KW"/>
</dbReference>
<dbReference type="HAMAP" id="MF_00283">
    <property type="entry name" value="Phe_tRNA_synth_beta1"/>
    <property type="match status" value="1"/>
</dbReference>
<dbReference type="AlphaFoldDB" id="A0A6G7GQM1"/>
<dbReference type="SUPFAM" id="SSF54991">
    <property type="entry name" value="Anticodon-binding domain of PheRS"/>
    <property type="match status" value="1"/>
</dbReference>
<evidence type="ECO:0000256" key="11">
    <source>
        <dbReference type="ARBA" id="ARBA00022884"/>
    </source>
</evidence>
<reference evidence="18 19" key="1">
    <citation type="submission" date="2020-02" db="EMBL/GenBank/DDBJ databases">
        <title>Newly sequenced genome of strain CSTR1 showed variability in Candidatus Kuenenia stuttgartiensis genomes.</title>
        <authorList>
            <person name="Ding C."/>
            <person name="Adrian L."/>
        </authorList>
    </citation>
    <scope>NUCLEOTIDE SEQUENCE [LARGE SCALE GENOMIC DNA]</scope>
    <source>
        <strain evidence="18 19">CSTR1</strain>
    </source>
</reference>
<dbReference type="PROSITE" id="PS51447">
    <property type="entry name" value="FDX_ACB"/>
    <property type="match status" value="1"/>
</dbReference>
<evidence type="ECO:0000313" key="18">
    <source>
        <dbReference type="EMBL" id="QII11846.1"/>
    </source>
</evidence>
<keyword evidence="6 15" id="KW-0436">Ligase</keyword>
<sequence length="671" mass="74958">MKISYSWLKEYVCFDLSPKMLADKLTSAGLVAAGIEPFGDDYCIDLEVTANRSDCMGIIGIAREVAAITKGSLQLPCTDISREGEGDGDISQNVKVDVKEPLLCSQYTARVIRNIMVKPSPEWLQKRLKCIGLRPVNNIVDITNYVMMESGQPLHAFDLDKVSGGQIQVRKAESGEEIVAINGARRVLFHDMLIIADEKRPIAIAGVIGGKETEVTDVTRNILIECARFEPRQVRRTSKSLGIVSDSSCRFERGVDPLGLDFASKRAAKLIIEHAGGEMCKGIIDVSANRIEAKKVVLRIERVKKILGVDINRDVILDILRSLQFKILNCADTFIDVEIPGFRGDVSREIDLIEEVSRIYDYNNIPAKTSIGIRGSKKSKYEIVENLIRNNLTGLGFYETKTFSIVNHAFLKGVNLWSGEDVVEIANPLRQEESILRTSLLPSLAKVKIHNANHGCEKVKLFEIAKIYLKGEKLPHEKVGLSLLDSAGFFEGKGIVQSLLKNLKIHEKCEWVAFHEKTRLFNNEKAAKILMDGKTLGYIGEASKELGFKTLCTLIELDVDALVEKAHFDKKYCEPSPYPMVKRDFAIVVDEEKTWASIEDCINGANISIVKEVNYFDIYRGKQIPEGKKSIAFNLCFQSYERTLKSEEVDDASAVILDALYKKLGAELRTQ</sequence>
<dbReference type="SUPFAM" id="SSF46955">
    <property type="entry name" value="Putative DNA-binding domain"/>
    <property type="match status" value="2"/>
</dbReference>
<dbReference type="Gene3D" id="3.30.56.10">
    <property type="match status" value="2"/>
</dbReference>
<comment type="similarity">
    <text evidence="2 15">Belongs to the phenylalanyl-tRNA synthetase beta subunit family. Type 1 subfamily.</text>
</comment>
<organism evidence="18 19">
    <name type="scientific">Kuenenia stuttgartiensis</name>
    <dbReference type="NCBI Taxonomy" id="174633"/>
    <lineage>
        <taxon>Bacteria</taxon>
        <taxon>Pseudomonadati</taxon>
        <taxon>Planctomycetota</taxon>
        <taxon>Candidatus Brocadiia</taxon>
        <taxon>Candidatus Brocadiales</taxon>
        <taxon>Candidatus Brocadiaceae</taxon>
        <taxon>Candidatus Kuenenia</taxon>
    </lineage>
</organism>
<evidence type="ECO:0000256" key="12">
    <source>
        <dbReference type="ARBA" id="ARBA00022917"/>
    </source>
</evidence>
<evidence type="ECO:0000256" key="15">
    <source>
        <dbReference type="HAMAP-Rule" id="MF_00283"/>
    </source>
</evidence>
<gene>
    <name evidence="15 18" type="primary">pheT</name>
    <name evidence="18" type="ORF">KsCSTR_24670</name>
</gene>
<dbReference type="GO" id="GO:0006432">
    <property type="term" value="P:phenylalanyl-tRNA aminoacylation"/>
    <property type="evidence" value="ECO:0007669"/>
    <property type="project" value="UniProtKB-UniRule"/>
</dbReference>
<evidence type="ECO:0000256" key="13">
    <source>
        <dbReference type="ARBA" id="ARBA00023146"/>
    </source>
</evidence>
<evidence type="ECO:0000256" key="4">
    <source>
        <dbReference type="ARBA" id="ARBA00022490"/>
    </source>
</evidence>
<dbReference type="SUPFAM" id="SSF56037">
    <property type="entry name" value="PheT/TilS domain"/>
    <property type="match status" value="1"/>
</dbReference>
<dbReference type="Gene3D" id="3.50.40.10">
    <property type="entry name" value="Phenylalanyl-trna Synthetase, Chain B, domain 3"/>
    <property type="match status" value="1"/>
</dbReference>
<dbReference type="Pfam" id="PF03484">
    <property type="entry name" value="B5"/>
    <property type="match status" value="1"/>
</dbReference>
<dbReference type="SMART" id="SM00874">
    <property type="entry name" value="B5"/>
    <property type="match status" value="1"/>
</dbReference>
<dbReference type="InterPro" id="IPR004532">
    <property type="entry name" value="Phe-tRNA-ligase_IIc_bsu_bact"/>
</dbReference>
<dbReference type="FunFam" id="3.30.70.380:FF:000001">
    <property type="entry name" value="Phenylalanine--tRNA ligase beta subunit"/>
    <property type="match status" value="1"/>
</dbReference>
<evidence type="ECO:0000313" key="19">
    <source>
        <dbReference type="Proteomes" id="UP000501926"/>
    </source>
</evidence>
<evidence type="ECO:0000256" key="1">
    <source>
        <dbReference type="ARBA" id="ARBA00004496"/>
    </source>
</evidence>
<feature type="binding site" evidence="15">
    <location>
        <position position="351"/>
    </location>
    <ligand>
        <name>Mg(2+)</name>
        <dbReference type="ChEBI" id="CHEBI:18420"/>
        <note>shared with alpha subunit</note>
    </ligand>
</feature>
<evidence type="ECO:0000256" key="7">
    <source>
        <dbReference type="ARBA" id="ARBA00022723"/>
    </source>
</evidence>
<keyword evidence="4 15" id="KW-0963">Cytoplasm</keyword>
<dbReference type="Pfam" id="PF03483">
    <property type="entry name" value="B3_4"/>
    <property type="match status" value="1"/>
</dbReference>
<dbReference type="InterPro" id="IPR020825">
    <property type="entry name" value="Phe-tRNA_synthase-like_B3/B4"/>
</dbReference>
<dbReference type="FunFam" id="3.30.56.10:FF:000001">
    <property type="entry name" value="Phenylalanine--tRNA ligase beta subunit"/>
    <property type="match status" value="1"/>
</dbReference>
<evidence type="ECO:0000256" key="10">
    <source>
        <dbReference type="ARBA" id="ARBA00022842"/>
    </source>
</evidence>
<keyword evidence="7 15" id="KW-0479">Metal-binding</keyword>
<evidence type="ECO:0000256" key="2">
    <source>
        <dbReference type="ARBA" id="ARBA00008653"/>
    </source>
</evidence>
<feature type="binding site" evidence="15">
    <location>
        <position position="355"/>
    </location>
    <ligand>
        <name>Mg(2+)</name>
        <dbReference type="ChEBI" id="CHEBI:18420"/>
        <note>shared with alpha subunit</note>
    </ligand>
</feature>
<dbReference type="SMART" id="SM00896">
    <property type="entry name" value="FDX-ACB"/>
    <property type="match status" value="1"/>
</dbReference>
<comment type="catalytic activity">
    <reaction evidence="14 15">
        <text>tRNA(Phe) + L-phenylalanine + ATP = L-phenylalanyl-tRNA(Phe) + AMP + diphosphate + H(+)</text>
        <dbReference type="Rhea" id="RHEA:19413"/>
        <dbReference type="Rhea" id="RHEA-COMP:9668"/>
        <dbReference type="Rhea" id="RHEA-COMP:9699"/>
        <dbReference type="ChEBI" id="CHEBI:15378"/>
        <dbReference type="ChEBI" id="CHEBI:30616"/>
        <dbReference type="ChEBI" id="CHEBI:33019"/>
        <dbReference type="ChEBI" id="CHEBI:58095"/>
        <dbReference type="ChEBI" id="CHEBI:78442"/>
        <dbReference type="ChEBI" id="CHEBI:78531"/>
        <dbReference type="ChEBI" id="CHEBI:456215"/>
        <dbReference type="EC" id="6.1.1.20"/>
    </reaction>
</comment>
<keyword evidence="11" id="KW-0694">RNA-binding</keyword>
<dbReference type="GO" id="GO:0005524">
    <property type="term" value="F:ATP binding"/>
    <property type="evidence" value="ECO:0007669"/>
    <property type="project" value="UniProtKB-UniRule"/>
</dbReference>
<dbReference type="Gene3D" id="3.30.70.380">
    <property type="entry name" value="Ferrodoxin-fold anticodon-binding domain"/>
    <property type="match status" value="1"/>
</dbReference>
<dbReference type="PROSITE" id="PS51483">
    <property type="entry name" value="B5"/>
    <property type="match status" value="1"/>
</dbReference>
<feature type="binding site" evidence="15">
    <location>
        <position position="354"/>
    </location>
    <ligand>
        <name>Mg(2+)</name>
        <dbReference type="ChEBI" id="CHEBI:18420"/>
        <note>shared with alpha subunit</note>
    </ligand>
</feature>
<dbReference type="GO" id="GO:0000287">
    <property type="term" value="F:magnesium ion binding"/>
    <property type="evidence" value="ECO:0007669"/>
    <property type="project" value="UniProtKB-UniRule"/>
</dbReference>
<proteinExistence type="inferred from homology"/>
<dbReference type="Pfam" id="PF17759">
    <property type="entry name" value="tRNA_synthFbeta"/>
    <property type="match status" value="1"/>
</dbReference>
<dbReference type="InterPro" id="IPR005121">
    <property type="entry name" value="Fdx_antiC-bd"/>
</dbReference>
<keyword evidence="8 15" id="KW-0547">Nucleotide-binding</keyword>
<evidence type="ECO:0000256" key="14">
    <source>
        <dbReference type="ARBA" id="ARBA00049255"/>
    </source>
</evidence>
<keyword evidence="5" id="KW-0820">tRNA-binding</keyword>
<feature type="domain" description="FDX-ACB" evidence="16">
    <location>
        <begin position="576"/>
        <end position="669"/>
    </location>
</feature>
<comment type="cofactor">
    <cofactor evidence="15">
        <name>Mg(2+)</name>
        <dbReference type="ChEBI" id="CHEBI:18420"/>
    </cofactor>
    <text evidence="15">Binds 2 magnesium ions per tetramer.</text>
</comment>
<dbReference type="EMBL" id="CP049055">
    <property type="protein sequence ID" value="QII11846.1"/>
    <property type="molecule type" value="Genomic_DNA"/>
</dbReference>
<dbReference type="PANTHER" id="PTHR10947">
    <property type="entry name" value="PHENYLALANYL-TRNA SYNTHETASE BETA CHAIN AND LEUCINE-RICH REPEAT-CONTAINING PROTEIN 47"/>
    <property type="match status" value="1"/>
</dbReference>
<evidence type="ECO:0000259" key="16">
    <source>
        <dbReference type="PROSITE" id="PS51447"/>
    </source>
</evidence>
<keyword evidence="10 15" id="KW-0460">Magnesium</keyword>
<dbReference type="InterPro" id="IPR036690">
    <property type="entry name" value="Fdx_antiC-bd_sf"/>
</dbReference>
<protein>
    <recommendedName>
        <fullName evidence="15">Phenylalanine--tRNA ligase beta subunit</fullName>
        <ecNumber evidence="15">6.1.1.20</ecNumber>
    </recommendedName>
    <alternativeName>
        <fullName evidence="15">Phenylalanyl-tRNA synthetase beta subunit</fullName>
        <shortName evidence="15">PheRS</shortName>
    </alternativeName>
</protein>
<comment type="subunit">
    <text evidence="3 15">Tetramer of two alpha and two beta subunits.</text>
</comment>
<evidence type="ECO:0000256" key="8">
    <source>
        <dbReference type="ARBA" id="ARBA00022741"/>
    </source>
</evidence>
<evidence type="ECO:0000256" key="9">
    <source>
        <dbReference type="ARBA" id="ARBA00022840"/>
    </source>
</evidence>
<keyword evidence="12 15" id="KW-0648">Protein biosynthesis</keyword>
<dbReference type="PANTHER" id="PTHR10947:SF0">
    <property type="entry name" value="PHENYLALANINE--TRNA LIGASE BETA SUBUNIT"/>
    <property type="match status" value="1"/>
</dbReference>
<dbReference type="GO" id="GO:0004826">
    <property type="term" value="F:phenylalanine-tRNA ligase activity"/>
    <property type="evidence" value="ECO:0007669"/>
    <property type="project" value="UniProtKB-UniRule"/>
</dbReference>
<evidence type="ECO:0000259" key="17">
    <source>
        <dbReference type="PROSITE" id="PS51483"/>
    </source>
</evidence>
<dbReference type="Proteomes" id="UP000501926">
    <property type="component" value="Chromosome"/>
</dbReference>
<dbReference type="Pfam" id="PF03147">
    <property type="entry name" value="FDX-ACB"/>
    <property type="match status" value="1"/>
</dbReference>
<dbReference type="InterPro" id="IPR045060">
    <property type="entry name" value="Phe-tRNA-ligase_IIc_bsu"/>
</dbReference>